<sequence>LHDDIPASGCRQGTAASKALSHQKKSLTVDSDDREHDTDSERESVPVSPVVLPSLVTELKSEPTQMSSSSEPIGRPLHASSPVTEKKPKWIPPAASGSTNNIGKYASVKSPTHGLRLGLSRLARVKPLHPSVTNG</sequence>
<evidence type="ECO:0000256" key="1">
    <source>
        <dbReference type="SAM" id="MobiDB-lite"/>
    </source>
</evidence>
<dbReference type="Proteomes" id="UP000525565">
    <property type="component" value="Unassembled WGS sequence"/>
</dbReference>
<dbReference type="AlphaFoldDB" id="A0A7K7LM65"/>
<reference evidence="3 4" key="1">
    <citation type="submission" date="2019-09" db="EMBL/GenBank/DDBJ databases">
        <title>Bird 10,000 Genomes (B10K) Project - Family phase.</title>
        <authorList>
            <person name="Zhang G."/>
        </authorList>
    </citation>
    <scope>NUCLEOTIDE SEQUENCE [LARGE SCALE GENOMIC DNA]</scope>
    <source>
        <strain evidence="3">OUT-0051</strain>
        <tissue evidence="3">Kidney</tissue>
    </source>
</reference>
<feature type="non-terminal residue" evidence="3">
    <location>
        <position position="135"/>
    </location>
</feature>
<feature type="compositionally biased region" description="Polar residues" evidence="1">
    <location>
        <begin position="62"/>
        <end position="71"/>
    </location>
</feature>
<feature type="compositionally biased region" description="Basic and acidic residues" evidence="1">
    <location>
        <begin position="31"/>
        <end position="44"/>
    </location>
</feature>
<gene>
    <name evidence="3" type="primary">Rad51ap1</name>
    <name evidence="3" type="ORF">ASASCU_R09313</name>
</gene>
<dbReference type="InterPro" id="IPR031419">
    <property type="entry name" value="RAD51_interact"/>
</dbReference>
<evidence type="ECO:0000259" key="2">
    <source>
        <dbReference type="Pfam" id="PF15696"/>
    </source>
</evidence>
<name>A0A7K7LM65_9AVES</name>
<evidence type="ECO:0000313" key="3">
    <source>
        <dbReference type="EMBL" id="NWZ32064.1"/>
    </source>
</evidence>
<comment type="caution">
    <text evidence="3">The sequence shown here is derived from an EMBL/GenBank/DDBJ whole genome shotgun (WGS) entry which is preliminary data.</text>
</comment>
<feature type="compositionally biased region" description="Low complexity" evidence="1">
    <location>
        <begin position="45"/>
        <end position="56"/>
    </location>
</feature>
<proteinExistence type="predicted"/>
<feature type="non-terminal residue" evidence="3">
    <location>
        <position position="1"/>
    </location>
</feature>
<dbReference type="Pfam" id="PF15696">
    <property type="entry name" value="RAD51_interact"/>
    <property type="match status" value="1"/>
</dbReference>
<keyword evidence="4" id="KW-1185">Reference proteome</keyword>
<evidence type="ECO:0000313" key="4">
    <source>
        <dbReference type="Proteomes" id="UP000525565"/>
    </source>
</evidence>
<organism evidence="3 4">
    <name type="scientific">Asarcornis scutulata</name>
    <dbReference type="NCBI Taxonomy" id="75869"/>
    <lineage>
        <taxon>Eukaryota</taxon>
        <taxon>Metazoa</taxon>
        <taxon>Chordata</taxon>
        <taxon>Craniata</taxon>
        <taxon>Vertebrata</taxon>
        <taxon>Euteleostomi</taxon>
        <taxon>Archelosauria</taxon>
        <taxon>Archosauria</taxon>
        <taxon>Dinosauria</taxon>
        <taxon>Saurischia</taxon>
        <taxon>Theropoda</taxon>
        <taxon>Coelurosauria</taxon>
        <taxon>Aves</taxon>
        <taxon>Neognathae</taxon>
        <taxon>Galloanserae</taxon>
        <taxon>Anseriformes</taxon>
        <taxon>Anatidae</taxon>
        <taxon>Anatinae</taxon>
        <taxon>Asarcornis</taxon>
    </lineage>
</organism>
<protein>
    <submittedName>
        <fullName evidence="3">R51A1 protein</fullName>
    </submittedName>
</protein>
<feature type="region of interest" description="Disordered" evidence="1">
    <location>
        <begin position="1"/>
        <end position="107"/>
    </location>
</feature>
<feature type="domain" description="RAD51 interacting motif" evidence="2">
    <location>
        <begin position="94"/>
        <end position="132"/>
    </location>
</feature>
<dbReference type="EMBL" id="VZSO01009119">
    <property type="protein sequence ID" value="NWZ32064.1"/>
    <property type="molecule type" value="Genomic_DNA"/>
</dbReference>
<accession>A0A7K7LM65</accession>